<evidence type="ECO:0000313" key="1">
    <source>
        <dbReference type="EMBL" id="KAF9646522.1"/>
    </source>
</evidence>
<reference evidence="1" key="2">
    <citation type="journal article" date="2020" name="Nat. Commun.">
        <title>Large-scale genome sequencing of mycorrhizal fungi provides insights into the early evolution of symbiotic traits.</title>
        <authorList>
            <person name="Miyauchi S."/>
            <person name="Kiss E."/>
            <person name="Kuo A."/>
            <person name="Drula E."/>
            <person name="Kohler A."/>
            <person name="Sanchez-Garcia M."/>
            <person name="Morin E."/>
            <person name="Andreopoulos B."/>
            <person name="Barry K.W."/>
            <person name="Bonito G."/>
            <person name="Buee M."/>
            <person name="Carver A."/>
            <person name="Chen C."/>
            <person name="Cichocki N."/>
            <person name="Clum A."/>
            <person name="Culley D."/>
            <person name="Crous P.W."/>
            <person name="Fauchery L."/>
            <person name="Girlanda M."/>
            <person name="Hayes R.D."/>
            <person name="Keri Z."/>
            <person name="LaButti K."/>
            <person name="Lipzen A."/>
            <person name="Lombard V."/>
            <person name="Magnuson J."/>
            <person name="Maillard F."/>
            <person name="Murat C."/>
            <person name="Nolan M."/>
            <person name="Ohm R.A."/>
            <person name="Pangilinan J."/>
            <person name="Pereira M.F."/>
            <person name="Perotto S."/>
            <person name="Peter M."/>
            <person name="Pfister S."/>
            <person name="Riley R."/>
            <person name="Sitrit Y."/>
            <person name="Stielow J.B."/>
            <person name="Szollosi G."/>
            <person name="Zifcakova L."/>
            <person name="Stursova M."/>
            <person name="Spatafora J.W."/>
            <person name="Tedersoo L."/>
            <person name="Vaario L.M."/>
            <person name="Yamada A."/>
            <person name="Yan M."/>
            <person name="Wang P."/>
            <person name="Xu J."/>
            <person name="Bruns T."/>
            <person name="Baldrian P."/>
            <person name="Vilgalys R."/>
            <person name="Dunand C."/>
            <person name="Henrissat B."/>
            <person name="Grigoriev I.V."/>
            <person name="Hibbett D."/>
            <person name="Nagy L.G."/>
            <person name="Martin F.M."/>
        </authorList>
    </citation>
    <scope>NUCLEOTIDE SEQUENCE</scope>
    <source>
        <strain evidence="1">P2</strain>
    </source>
</reference>
<keyword evidence="1" id="KW-0121">Carboxypeptidase</keyword>
<protein>
    <submittedName>
        <fullName evidence="1">Carboxypeptidase S</fullName>
    </submittedName>
</protein>
<keyword evidence="1" id="KW-0645">Protease</keyword>
<feature type="non-terminal residue" evidence="1">
    <location>
        <position position="519"/>
    </location>
</feature>
<evidence type="ECO:0000313" key="2">
    <source>
        <dbReference type="Proteomes" id="UP000886501"/>
    </source>
</evidence>
<keyword evidence="1" id="KW-0378">Hydrolase</keyword>
<dbReference type="Proteomes" id="UP000886501">
    <property type="component" value="Unassembled WGS sequence"/>
</dbReference>
<dbReference type="EMBL" id="MU118055">
    <property type="protein sequence ID" value="KAF9646522.1"/>
    <property type="molecule type" value="Genomic_DNA"/>
</dbReference>
<name>A0ACB6ZAJ5_THEGA</name>
<comment type="caution">
    <text evidence="1">The sequence shown here is derived from an EMBL/GenBank/DDBJ whole genome shotgun (WGS) entry which is preliminary data.</text>
</comment>
<gene>
    <name evidence="1" type="ORF">BDM02DRAFT_3065923</name>
</gene>
<organism evidence="1 2">
    <name type="scientific">Thelephora ganbajun</name>
    <name type="common">Ganba fungus</name>
    <dbReference type="NCBI Taxonomy" id="370292"/>
    <lineage>
        <taxon>Eukaryota</taxon>
        <taxon>Fungi</taxon>
        <taxon>Dikarya</taxon>
        <taxon>Basidiomycota</taxon>
        <taxon>Agaricomycotina</taxon>
        <taxon>Agaricomycetes</taxon>
        <taxon>Thelephorales</taxon>
        <taxon>Thelephoraceae</taxon>
        <taxon>Thelephora</taxon>
    </lineage>
</organism>
<proteinExistence type="predicted"/>
<sequence length="519" mass="56457">CPQAKPITPTEHSAIWESLLEKSTTDGEYRARAIEWLSGAVRVRTESYDHMEPVGVDPRWDAFGPFHDYLLQAFPLVHSTLSLTKVNTWGLVYVWPGSDESLKPVLFAAHQDVVPVNPDTVDEWEYPPYSGHYDGERIWGRGSSDDKGGLIGVLVAIENLISIGFKPARKVVLAFGFDEEASGKQGAGAISEYLLTTFGEQAFAFIVDEGGGFQWSFGSVVALPAVTEKGSINVHMSVASPGGHSSIPPKHTSIGLLAAFITEIEANPISPKLSRDNVFYNTLLCTAVHSTEVDRHMKKAILASTKSDKALRAVESVIFKDPLISSLVGTTRAVDLVGGGVKSNALPEEAWAVVNHRIATDGSVAEVARIDTELLKPIAAKFNLSFTSFGEVITDPSVPYYGSVALSNPWGTQLEPAPISPYKSSVAFDILSGTVKSVYNAHRGLEGNDNIKVYPSYMTGNTDTGYYWKLSENIYRYNHGNGLEKEGLGNIHTVNENISVDSLLEMIEFFTALILNADE</sequence>
<keyword evidence="2" id="KW-1185">Reference proteome</keyword>
<reference evidence="1" key="1">
    <citation type="submission" date="2019-10" db="EMBL/GenBank/DDBJ databases">
        <authorList>
            <consortium name="DOE Joint Genome Institute"/>
            <person name="Kuo A."/>
            <person name="Miyauchi S."/>
            <person name="Kiss E."/>
            <person name="Drula E."/>
            <person name="Kohler A."/>
            <person name="Sanchez-Garcia M."/>
            <person name="Andreopoulos B."/>
            <person name="Barry K.W."/>
            <person name="Bonito G."/>
            <person name="Buee M."/>
            <person name="Carver A."/>
            <person name="Chen C."/>
            <person name="Cichocki N."/>
            <person name="Clum A."/>
            <person name="Culley D."/>
            <person name="Crous P.W."/>
            <person name="Fauchery L."/>
            <person name="Girlanda M."/>
            <person name="Hayes R."/>
            <person name="Keri Z."/>
            <person name="Labutti K."/>
            <person name="Lipzen A."/>
            <person name="Lombard V."/>
            <person name="Magnuson J."/>
            <person name="Maillard F."/>
            <person name="Morin E."/>
            <person name="Murat C."/>
            <person name="Nolan M."/>
            <person name="Ohm R."/>
            <person name="Pangilinan J."/>
            <person name="Pereira M."/>
            <person name="Perotto S."/>
            <person name="Peter M."/>
            <person name="Riley R."/>
            <person name="Sitrit Y."/>
            <person name="Stielow B."/>
            <person name="Szollosi G."/>
            <person name="Zifcakova L."/>
            <person name="Stursova M."/>
            <person name="Spatafora J.W."/>
            <person name="Tedersoo L."/>
            <person name="Vaario L.-M."/>
            <person name="Yamada A."/>
            <person name="Yan M."/>
            <person name="Wang P."/>
            <person name="Xu J."/>
            <person name="Bruns T."/>
            <person name="Baldrian P."/>
            <person name="Vilgalys R."/>
            <person name="Henrissat B."/>
            <person name="Grigoriev I.V."/>
            <person name="Hibbett D."/>
            <person name="Nagy L.G."/>
            <person name="Martin F.M."/>
        </authorList>
    </citation>
    <scope>NUCLEOTIDE SEQUENCE</scope>
    <source>
        <strain evidence="1">P2</strain>
    </source>
</reference>
<feature type="non-terminal residue" evidence="1">
    <location>
        <position position="1"/>
    </location>
</feature>
<accession>A0ACB6ZAJ5</accession>